<dbReference type="NCBIfam" id="TIGR00595">
    <property type="entry name" value="priA"/>
    <property type="match status" value="1"/>
</dbReference>
<keyword evidence="9 12" id="KW-0238">DNA-binding</keyword>
<keyword evidence="5 12" id="KW-0378">Hydrolase</keyword>
<dbReference type="AlphaFoldDB" id="A0A921I1J3"/>
<dbReference type="GO" id="GO:0006302">
    <property type="term" value="P:double-strand break repair"/>
    <property type="evidence" value="ECO:0007669"/>
    <property type="project" value="InterPro"/>
</dbReference>
<keyword evidence="6 12" id="KW-0347">Helicase</keyword>
<dbReference type="GO" id="GO:0006310">
    <property type="term" value="P:DNA recombination"/>
    <property type="evidence" value="ECO:0007669"/>
    <property type="project" value="InterPro"/>
</dbReference>
<dbReference type="PROSITE" id="PS51192">
    <property type="entry name" value="HELICASE_ATP_BIND_1"/>
    <property type="match status" value="1"/>
</dbReference>
<keyword evidence="10 12" id="KW-0413">Isomerase</keyword>
<evidence type="ECO:0000256" key="12">
    <source>
        <dbReference type="HAMAP-Rule" id="MF_00983"/>
    </source>
</evidence>
<comment type="catalytic activity">
    <reaction evidence="12">
        <text>Couples ATP hydrolysis with the unwinding of duplex DNA by translocating in the 3'-5' direction.</text>
        <dbReference type="EC" id="5.6.2.4"/>
    </reaction>
</comment>
<dbReference type="Proteomes" id="UP000769156">
    <property type="component" value="Unassembled WGS sequence"/>
</dbReference>
<dbReference type="SMART" id="SM00487">
    <property type="entry name" value="DEXDc"/>
    <property type="match status" value="1"/>
</dbReference>
<keyword evidence="1 12" id="KW-0639">Primosome</keyword>
<proteinExistence type="inferred from homology"/>
<dbReference type="GO" id="GO:0016787">
    <property type="term" value="F:hydrolase activity"/>
    <property type="evidence" value="ECO:0007669"/>
    <property type="project" value="UniProtKB-KW"/>
</dbReference>
<dbReference type="InterPro" id="IPR027417">
    <property type="entry name" value="P-loop_NTPase"/>
</dbReference>
<comment type="subunit">
    <text evidence="12">Component of the replication restart primosome.</text>
</comment>
<evidence type="ECO:0000256" key="4">
    <source>
        <dbReference type="ARBA" id="ARBA00022741"/>
    </source>
</evidence>
<feature type="binding site" evidence="12">
    <location>
        <position position="473"/>
    </location>
    <ligand>
        <name>Zn(2+)</name>
        <dbReference type="ChEBI" id="CHEBI:29105"/>
        <label>2</label>
    </ligand>
</feature>
<evidence type="ECO:0000259" key="14">
    <source>
        <dbReference type="PROSITE" id="PS51194"/>
    </source>
</evidence>
<feature type="binding site" evidence="12">
    <location>
        <position position="459"/>
    </location>
    <ligand>
        <name>Zn(2+)</name>
        <dbReference type="ChEBI" id="CHEBI:29105"/>
        <label>2</label>
    </ligand>
</feature>
<evidence type="ECO:0000313" key="15">
    <source>
        <dbReference type="EMBL" id="HJF94786.1"/>
    </source>
</evidence>
<feature type="binding site" evidence="12">
    <location>
        <position position="486"/>
    </location>
    <ligand>
        <name>Zn(2+)</name>
        <dbReference type="ChEBI" id="CHEBI:29105"/>
        <label>1</label>
    </ligand>
</feature>
<feature type="domain" description="Helicase ATP-binding" evidence="13">
    <location>
        <begin position="219"/>
        <end position="385"/>
    </location>
</feature>
<keyword evidence="3 12" id="KW-0479">Metal-binding</keyword>
<dbReference type="PANTHER" id="PTHR30580:SF0">
    <property type="entry name" value="PRIMOSOMAL PROTEIN N"/>
    <property type="match status" value="1"/>
</dbReference>
<dbReference type="PANTHER" id="PTHR30580">
    <property type="entry name" value="PRIMOSOMAL PROTEIN N"/>
    <property type="match status" value="1"/>
</dbReference>
<comment type="similarity">
    <text evidence="12">Belongs to the helicase family. PriA subfamily.</text>
</comment>
<dbReference type="EMBL" id="DYVY01000134">
    <property type="protein sequence ID" value="HJF94786.1"/>
    <property type="molecule type" value="Genomic_DNA"/>
</dbReference>
<comment type="caution">
    <text evidence="15">The sequence shown here is derived from an EMBL/GenBank/DDBJ whole genome shotgun (WGS) entry which is preliminary data.</text>
</comment>
<dbReference type="HAMAP" id="MF_00983">
    <property type="entry name" value="PriA"/>
    <property type="match status" value="1"/>
</dbReference>
<evidence type="ECO:0000256" key="10">
    <source>
        <dbReference type="ARBA" id="ARBA00023235"/>
    </source>
</evidence>
<dbReference type="CDD" id="cd17929">
    <property type="entry name" value="DEXHc_priA"/>
    <property type="match status" value="1"/>
</dbReference>
<dbReference type="Gene3D" id="3.40.1440.60">
    <property type="entry name" value="PriA, 3(prime) DNA-binding domain"/>
    <property type="match status" value="1"/>
</dbReference>
<dbReference type="GO" id="GO:0003677">
    <property type="term" value="F:DNA binding"/>
    <property type="evidence" value="ECO:0007669"/>
    <property type="project" value="UniProtKB-UniRule"/>
</dbReference>
<feature type="binding site" evidence="12">
    <location>
        <position position="476"/>
    </location>
    <ligand>
        <name>Zn(2+)</name>
        <dbReference type="ChEBI" id="CHEBI:29105"/>
        <label>2</label>
    </ligand>
</feature>
<dbReference type="GO" id="GO:0008270">
    <property type="term" value="F:zinc ion binding"/>
    <property type="evidence" value="ECO:0007669"/>
    <property type="project" value="UniProtKB-UniRule"/>
</dbReference>
<reference evidence="15" key="1">
    <citation type="journal article" date="2021" name="PeerJ">
        <title>Extensive microbial diversity within the chicken gut microbiome revealed by metagenomics and culture.</title>
        <authorList>
            <person name="Gilroy R."/>
            <person name="Ravi A."/>
            <person name="Getino M."/>
            <person name="Pursley I."/>
            <person name="Horton D.L."/>
            <person name="Alikhan N.F."/>
            <person name="Baker D."/>
            <person name="Gharbi K."/>
            <person name="Hall N."/>
            <person name="Watson M."/>
            <person name="Adriaenssens E.M."/>
            <person name="Foster-Nyarko E."/>
            <person name="Jarju S."/>
            <person name="Secka A."/>
            <person name="Antonio M."/>
            <person name="Oren A."/>
            <person name="Chaudhuri R.R."/>
            <person name="La Ragione R."/>
            <person name="Hildebrand F."/>
            <person name="Pallen M.J."/>
        </authorList>
    </citation>
    <scope>NUCLEOTIDE SEQUENCE</scope>
    <source>
        <strain evidence="15">ChiSjej5B23-16112</strain>
    </source>
</reference>
<dbReference type="InterPro" id="IPR041236">
    <property type="entry name" value="PriA_C"/>
</dbReference>
<dbReference type="GO" id="GO:1990077">
    <property type="term" value="C:primosome complex"/>
    <property type="evidence" value="ECO:0007669"/>
    <property type="project" value="UniProtKB-UniRule"/>
</dbReference>
<feature type="binding site" evidence="12">
    <location>
        <position position="456"/>
    </location>
    <ligand>
        <name>Zn(2+)</name>
        <dbReference type="ChEBI" id="CHEBI:29105"/>
        <label>2</label>
    </ligand>
</feature>
<evidence type="ECO:0000256" key="7">
    <source>
        <dbReference type="ARBA" id="ARBA00022833"/>
    </source>
</evidence>
<dbReference type="Gene3D" id="3.40.50.300">
    <property type="entry name" value="P-loop containing nucleotide triphosphate hydrolases"/>
    <property type="match status" value="2"/>
</dbReference>
<dbReference type="Pfam" id="PF17764">
    <property type="entry name" value="PriA_3primeBD"/>
    <property type="match status" value="1"/>
</dbReference>
<dbReference type="Pfam" id="PF18319">
    <property type="entry name" value="Zn_ribbon_PriA"/>
    <property type="match status" value="1"/>
</dbReference>
<dbReference type="InterPro" id="IPR041222">
    <property type="entry name" value="PriA_3primeBD"/>
</dbReference>
<feature type="binding site" evidence="12">
    <location>
        <position position="489"/>
    </location>
    <ligand>
        <name>Zn(2+)</name>
        <dbReference type="ChEBI" id="CHEBI:29105"/>
        <label>1</label>
    </ligand>
</feature>
<dbReference type="InterPro" id="IPR040498">
    <property type="entry name" value="PriA_CRR"/>
</dbReference>
<keyword evidence="8 12" id="KW-0067">ATP-binding</keyword>
<feature type="domain" description="Helicase C-terminal" evidence="14">
    <location>
        <begin position="428"/>
        <end position="648"/>
    </location>
</feature>
<dbReference type="Pfam" id="PF00270">
    <property type="entry name" value="DEAD"/>
    <property type="match status" value="1"/>
</dbReference>
<comment type="cofactor">
    <cofactor evidence="12">
        <name>Zn(2+)</name>
        <dbReference type="ChEBI" id="CHEBI:29105"/>
    </cofactor>
    <text evidence="12">Binds 2 zinc ions per subunit.</text>
</comment>
<evidence type="ECO:0000256" key="8">
    <source>
        <dbReference type="ARBA" id="ARBA00022840"/>
    </source>
</evidence>
<evidence type="ECO:0000256" key="5">
    <source>
        <dbReference type="ARBA" id="ARBA00022801"/>
    </source>
</evidence>
<dbReference type="SUPFAM" id="SSF52540">
    <property type="entry name" value="P-loop containing nucleoside triphosphate hydrolases"/>
    <property type="match status" value="1"/>
</dbReference>
<evidence type="ECO:0000256" key="2">
    <source>
        <dbReference type="ARBA" id="ARBA00022705"/>
    </source>
</evidence>
<dbReference type="GO" id="GO:0043138">
    <property type="term" value="F:3'-5' DNA helicase activity"/>
    <property type="evidence" value="ECO:0007669"/>
    <property type="project" value="UniProtKB-EC"/>
</dbReference>
<organism evidence="15 16">
    <name type="scientific">Lachnoclostridium phocaeense</name>
    <dbReference type="NCBI Taxonomy" id="1871021"/>
    <lineage>
        <taxon>Bacteria</taxon>
        <taxon>Bacillati</taxon>
        <taxon>Bacillota</taxon>
        <taxon>Clostridia</taxon>
        <taxon>Lachnospirales</taxon>
        <taxon>Lachnospiraceae</taxon>
    </lineage>
</organism>
<dbReference type="PROSITE" id="PS51194">
    <property type="entry name" value="HELICASE_CTER"/>
    <property type="match status" value="1"/>
</dbReference>
<dbReference type="FunFam" id="3.40.50.300:FF:000489">
    <property type="entry name" value="Primosome assembly protein PriA"/>
    <property type="match status" value="1"/>
</dbReference>
<comment type="function">
    <text evidence="12">Initiates the restart of stalled replication forks, which reloads the replicative helicase on sites other than the origin of replication. Recognizes and binds to abandoned replication forks and remodels them to uncover a helicase loading site. Promotes assembly of the primosome at these replication forks.</text>
</comment>
<dbReference type="GO" id="GO:0006269">
    <property type="term" value="P:DNA replication, synthesis of primer"/>
    <property type="evidence" value="ECO:0007669"/>
    <property type="project" value="UniProtKB-KW"/>
</dbReference>
<evidence type="ECO:0000313" key="16">
    <source>
        <dbReference type="Proteomes" id="UP000769156"/>
    </source>
</evidence>
<feature type="binding site" evidence="12">
    <location>
        <position position="450"/>
    </location>
    <ligand>
        <name>Zn(2+)</name>
        <dbReference type="ChEBI" id="CHEBI:29105"/>
        <label>1</label>
    </ligand>
</feature>
<evidence type="ECO:0000259" key="13">
    <source>
        <dbReference type="PROSITE" id="PS51192"/>
    </source>
</evidence>
<evidence type="ECO:0000256" key="3">
    <source>
        <dbReference type="ARBA" id="ARBA00022723"/>
    </source>
</evidence>
<feature type="binding site" evidence="12">
    <location>
        <position position="447"/>
    </location>
    <ligand>
        <name>Zn(2+)</name>
        <dbReference type="ChEBI" id="CHEBI:29105"/>
        <label>1</label>
    </ligand>
</feature>
<evidence type="ECO:0000256" key="11">
    <source>
        <dbReference type="ARBA" id="ARBA00048988"/>
    </source>
</evidence>
<evidence type="ECO:0000256" key="6">
    <source>
        <dbReference type="ARBA" id="ARBA00022806"/>
    </source>
</evidence>
<name>A0A921I1J3_9FIRM</name>
<reference evidence="15" key="2">
    <citation type="submission" date="2021-09" db="EMBL/GenBank/DDBJ databases">
        <authorList>
            <person name="Gilroy R."/>
        </authorList>
    </citation>
    <scope>NUCLEOTIDE SEQUENCE</scope>
    <source>
        <strain evidence="15">ChiSjej5B23-16112</strain>
    </source>
</reference>
<sequence>MYADIIIDITNEKLDKIFQYTIPQRLKGKLEVGTEVLVPFGKGNKEIRGYVVGFSETPGYDPARIKEILEVPKESVGIETRLVALAAWMKESYGGTMIQALKTVLPIKKKEREREKKALVLLVSREEGEEKLLWYQKKNQKARARLLEALLLSPRLDYDLAREKLNITRPVVRALEEAGLIRIESVRVYRNPLQAGGEEERKIAYTEEQEAAIRRFSQDYDRGLRRTYLVYGVTGSGKTEVYMAMIRKVVESGRQAIVLIPEIALTWQTVLRFQRLFGDRVSILNSRMSAGERYDQMQRAKKGEIDVMIGPRSALFTPFPKLGLIVIDEEHEGSYKSEQVPRYHARETAVERARLEGAGVVLGSATPSLEAFYRCGTGEYVLLRLPFRAGSAALPHVYVSDMREELKKGNRSIFSDRLRELMEDRLRKGQQAMLFINRRGYAGFVSCRSCGHVIKCPHCDVSLSSHRGGRLVCHYCGYERPEARTCPECGSPHIGGFKAGTQQIEEMVKREFPGARVLRMDADTTRRKDGHEKILSAFGDGEADILVGTQMIVKGHDFPNVTLVGVLAADMSLYSDDYRSAERTFQLLTQAAGRAGRGGGGGEVVIQTYSPDHYSIETAARQDYEAFYEEEIRYRELMGYPPAAHLLAVLLAGEDEEKLAAASSYLKEFAARLGSSGQFAVIGPASPYVGKVSDVYRKILYLKCEKYGMLVKAKDRMEQYIELNRGFRDIRIQFDFDPVHSF</sequence>
<dbReference type="GO" id="GO:0005524">
    <property type="term" value="F:ATP binding"/>
    <property type="evidence" value="ECO:0007669"/>
    <property type="project" value="UniProtKB-UniRule"/>
</dbReference>
<protein>
    <recommendedName>
        <fullName evidence="12">Replication restart protein PriA</fullName>
    </recommendedName>
    <alternativeName>
        <fullName evidence="12">ATP-dependent DNA helicase PriA</fullName>
        <ecNumber evidence="12">5.6.2.4</ecNumber>
    </alternativeName>
    <alternativeName>
        <fullName evidence="12">DNA 3'-5' helicase PriA</fullName>
    </alternativeName>
</protein>
<keyword evidence="7 12" id="KW-0862">Zinc</keyword>
<dbReference type="InterPro" id="IPR014001">
    <property type="entry name" value="Helicase_ATP-bd"/>
</dbReference>
<dbReference type="Pfam" id="PF18074">
    <property type="entry name" value="PriA_C"/>
    <property type="match status" value="1"/>
</dbReference>
<keyword evidence="2 12" id="KW-0235">DNA replication</keyword>
<dbReference type="InterPro" id="IPR001650">
    <property type="entry name" value="Helicase_C-like"/>
</dbReference>
<dbReference type="SMART" id="SM00490">
    <property type="entry name" value="HELICc"/>
    <property type="match status" value="1"/>
</dbReference>
<evidence type="ECO:0000256" key="1">
    <source>
        <dbReference type="ARBA" id="ARBA00022515"/>
    </source>
</evidence>
<dbReference type="EC" id="5.6.2.4" evidence="12"/>
<keyword evidence="4 12" id="KW-0547">Nucleotide-binding</keyword>
<dbReference type="GO" id="GO:0006270">
    <property type="term" value="P:DNA replication initiation"/>
    <property type="evidence" value="ECO:0007669"/>
    <property type="project" value="TreeGrafter"/>
</dbReference>
<evidence type="ECO:0000256" key="9">
    <source>
        <dbReference type="ARBA" id="ARBA00023125"/>
    </source>
</evidence>
<accession>A0A921I1J3</accession>
<dbReference type="InterPro" id="IPR005259">
    <property type="entry name" value="PriA"/>
</dbReference>
<dbReference type="CDD" id="cd18804">
    <property type="entry name" value="SF2_C_priA"/>
    <property type="match status" value="1"/>
</dbReference>
<dbReference type="InterPro" id="IPR011545">
    <property type="entry name" value="DEAD/DEAH_box_helicase_dom"/>
</dbReference>
<dbReference type="Pfam" id="PF00271">
    <property type="entry name" value="Helicase_C"/>
    <property type="match status" value="1"/>
</dbReference>
<gene>
    <name evidence="12 15" type="primary">priA</name>
    <name evidence="15" type="ORF">K8V82_08330</name>
</gene>
<comment type="catalytic activity">
    <reaction evidence="11 12">
        <text>ATP + H2O = ADP + phosphate + H(+)</text>
        <dbReference type="Rhea" id="RHEA:13065"/>
        <dbReference type="ChEBI" id="CHEBI:15377"/>
        <dbReference type="ChEBI" id="CHEBI:15378"/>
        <dbReference type="ChEBI" id="CHEBI:30616"/>
        <dbReference type="ChEBI" id="CHEBI:43474"/>
        <dbReference type="ChEBI" id="CHEBI:456216"/>
        <dbReference type="EC" id="5.6.2.4"/>
    </reaction>
</comment>
<dbReference type="InterPro" id="IPR042115">
    <property type="entry name" value="PriA_3primeBD_sf"/>
</dbReference>